<evidence type="ECO:0000256" key="5">
    <source>
        <dbReference type="ARBA" id="ARBA00011245"/>
    </source>
</evidence>
<keyword evidence="9" id="KW-0963">Cytoplasm</keyword>
<evidence type="ECO:0000256" key="2">
    <source>
        <dbReference type="ARBA" id="ARBA00004496"/>
    </source>
</evidence>
<keyword evidence="15" id="KW-0627">Porphyrin biosynthesis</keyword>
<comment type="catalytic activity">
    <reaction evidence="17">
        <text>coproporphyrinogen III + 2 S-adenosyl-L-methionine = protoporphyrinogen IX + 2 5'-deoxyadenosine + 2 L-methionine + 2 CO2</text>
        <dbReference type="Rhea" id="RHEA:15425"/>
        <dbReference type="ChEBI" id="CHEBI:16526"/>
        <dbReference type="ChEBI" id="CHEBI:17319"/>
        <dbReference type="ChEBI" id="CHEBI:57307"/>
        <dbReference type="ChEBI" id="CHEBI:57309"/>
        <dbReference type="ChEBI" id="CHEBI:57844"/>
        <dbReference type="ChEBI" id="CHEBI:59789"/>
        <dbReference type="EC" id="1.3.98.3"/>
    </reaction>
</comment>
<evidence type="ECO:0000313" key="20">
    <source>
        <dbReference type="Proteomes" id="UP000281391"/>
    </source>
</evidence>
<evidence type="ECO:0000256" key="6">
    <source>
        <dbReference type="ARBA" id="ARBA00011912"/>
    </source>
</evidence>
<evidence type="ECO:0000256" key="14">
    <source>
        <dbReference type="ARBA" id="ARBA00023014"/>
    </source>
</evidence>
<evidence type="ECO:0000256" key="9">
    <source>
        <dbReference type="ARBA" id="ARBA00022490"/>
    </source>
</evidence>
<dbReference type="Pfam" id="PF06969">
    <property type="entry name" value="HemN_C"/>
    <property type="match status" value="1"/>
</dbReference>
<dbReference type="GO" id="GO:0005737">
    <property type="term" value="C:cytoplasm"/>
    <property type="evidence" value="ECO:0007669"/>
    <property type="project" value="UniProtKB-SubCell"/>
</dbReference>
<keyword evidence="10" id="KW-0949">S-adenosyl-L-methionine</keyword>
<dbReference type="Gene3D" id="1.10.10.920">
    <property type="match status" value="1"/>
</dbReference>
<evidence type="ECO:0000256" key="11">
    <source>
        <dbReference type="ARBA" id="ARBA00022723"/>
    </source>
</evidence>
<keyword evidence="11" id="KW-0479">Metal-binding</keyword>
<dbReference type="InterPro" id="IPR010723">
    <property type="entry name" value="HemN_C"/>
</dbReference>
<keyword evidence="8" id="KW-0004">4Fe-4S</keyword>
<evidence type="ECO:0000259" key="18">
    <source>
        <dbReference type="Pfam" id="PF06969"/>
    </source>
</evidence>
<dbReference type="GO" id="GO:0006782">
    <property type="term" value="P:protoporphyrinogen IX biosynthetic process"/>
    <property type="evidence" value="ECO:0007669"/>
    <property type="project" value="UniProtKB-ARBA"/>
</dbReference>
<evidence type="ECO:0000256" key="4">
    <source>
        <dbReference type="ARBA" id="ARBA00005493"/>
    </source>
</evidence>
<comment type="subunit">
    <text evidence="5">Monomer.</text>
</comment>
<dbReference type="EC" id="1.3.98.3" evidence="6"/>
<comment type="subcellular location">
    <subcellularLocation>
        <location evidence="2">Cytoplasm</location>
    </subcellularLocation>
</comment>
<evidence type="ECO:0000256" key="7">
    <source>
        <dbReference type="ARBA" id="ARBA00020156"/>
    </source>
</evidence>
<reference evidence="19 20" key="1">
    <citation type="submission" date="2018-12" db="EMBL/GenBank/DDBJ databases">
        <authorList>
            <consortium name="Pathogen Informatics"/>
        </authorList>
    </citation>
    <scope>NUCLEOTIDE SEQUENCE [LARGE SCALE GENOMIC DNA]</scope>
    <source>
        <strain evidence="19 20">NCTC11214</strain>
    </source>
</reference>
<keyword evidence="14" id="KW-0411">Iron-sulfur</keyword>
<evidence type="ECO:0000313" key="19">
    <source>
        <dbReference type="EMBL" id="VDZ55256.1"/>
    </source>
</evidence>
<dbReference type="GO" id="GO:0051989">
    <property type="term" value="F:coproporphyrinogen dehydrogenase activity"/>
    <property type="evidence" value="ECO:0007669"/>
    <property type="project" value="UniProtKB-EC"/>
</dbReference>
<dbReference type="InterPro" id="IPR058240">
    <property type="entry name" value="rSAM_sf"/>
</dbReference>
<comment type="pathway">
    <text evidence="3">Porphyrin-containing compound metabolism; protoporphyrin-IX biosynthesis; protoporphyrinogen-IX from coproporphyrinogen-III (AdoMet route): step 1/1.</text>
</comment>
<evidence type="ECO:0000256" key="16">
    <source>
        <dbReference type="ARBA" id="ARBA00030263"/>
    </source>
</evidence>
<dbReference type="GO" id="GO:0051539">
    <property type="term" value="F:4 iron, 4 sulfur cluster binding"/>
    <property type="evidence" value="ECO:0007669"/>
    <property type="project" value="UniProtKB-KW"/>
</dbReference>
<gene>
    <name evidence="19" type="primary">hemN_1</name>
    <name evidence="19" type="ORF">NCTC11214_01680</name>
</gene>
<evidence type="ECO:0000256" key="13">
    <source>
        <dbReference type="ARBA" id="ARBA00023004"/>
    </source>
</evidence>
<comment type="cofactor">
    <cofactor evidence="1">
        <name>[4Fe-4S] cluster</name>
        <dbReference type="ChEBI" id="CHEBI:49883"/>
    </cofactor>
</comment>
<feature type="domain" description="HemN C-terminal" evidence="18">
    <location>
        <begin position="5"/>
        <end position="61"/>
    </location>
</feature>
<dbReference type="SUPFAM" id="SSF102114">
    <property type="entry name" value="Radical SAM enzymes"/>
    <property type="match status" value="1"/>
</dbReference>
<evidence type="ECO:0000256" key="10">
    <source>
        <dbReference type="ARBA" id="ARBA00022691"/>
    </source>
</evidence>
<proteinExistence type="inferred from homology"/>
<dbReference type="EMBL" id="LR134117">
    <property type="protein sequence ID" value="VDZ55256.1"/>
    <property type="molecule type" value="Genomic_DNA"/>
</dbReference>
<dbReference type="AlphaFoldDB" id="A0A3S4HIN0"/>
<evidence type="ECO:0000256" key="1">
    <source>
        <dbReference type="ARBA" id="ARBA00001966"/>
    </source>
</evidence>
<organism evidence="19 20">
    <name type="scientific">Serratia odorifera</name>
    <dbReference type="NCBI Taxonomy" id="618"/>
    <lineage>
        <taxon>Bacteria</taxon>
        <taxon>Pseudomonadati</taxon>
        <taxon>Pseudomonadota</taxon>
        <taxon>Gammaproteobacteria</taxon>
        <taxon>Enterobacterales</taxon>
        <taxon>Yersiniaceae</taxon>
        <taxon>Serratia</taxon>
    </lineage>
</organism>
<keyword evidence="12 19" id="KW-0560">Oxidoreductase</keyword>
<evidence type="ECO:0000256" key="15">
    <source>
        <dbReference type="ARBA" id="ARBA00023244"/>
    </source>
</evidence>
<dbReference type="GO" id="GO:0046872">
    <property type="term" value="F:metal ion binding"/>
    <property type="evidence" value="ECO:0007669"/>
    <property type="project" value="UniProtKB-KW"/>
</dbReference>
<evidence type="ECO:0000256" key="12">
    <source>
        <dbReference type="ARBA" id="ARBA00023002"/>
    </source>
</evidence>
<accession>A0A3S4HIN0</accession>
<comment type="similarity">
    <text evidence="4">Belongs to the anaerobic coproporphyrinogen-III oxidase family.</text>
</comment>
<evidence type="ECO:0000256" key="8">
    <source>
        <dbReference type="ARBA" id="ARBA00022485"/>
    </source>
</evidence>
<protein>
    <recommendedName>
        <fullName evidence="7">Oxygen-independent coproporphyrinogen III oxidase</fullName>
        <ecNumber evidence="6">1.3.98.3</ecNumber>
    </recommendedName>
    <alternativeName>
        <fullName evidence="16">Coproporphyrinogen III dehydrogenase</fullName>
    </alternativeName>
</protein>
<name>A0A3S4HIN0_SEROD</name>
<evidence type="ECO:0000256" key="3">
    <source>
        <dbReference type="ARBA" id="ARBA00004785"/>
    </source>
</evidence>
<dbReference type="Proteomes" id="UP000281391">
    <property type="component" value="Chromosome"/>
</dbReference>
<sequence length="86" mass="10146">MSSKTLICNFQLAYQPIEQRYGIDFTDYFAEDLHLLAPFERDGLVERDALGIRVTPRGRLLIRNICMCFDVYLRKQARTQQFSRVI</sequence>
<keyword evidence="13" id="KW-0408">Iron</keyword>
<dbReference type="KEGG" id="sof:NCTC11214_01680"/>
<evidence type="ECO:0000256" key="17">
    <source>
        <dbReference type="ARBA" id="ARBA00048321"/>
    </source>
</evidence>
<dbReference type="FunFam" id="1.10.10.920:FF:000001">
    <property type="entry name" value="Coproporphyrinogen-III oxidase"/>
    <property type="match status" value="1"/>
</dbReference>